<dbReference type="EMBL" id="BMGG01000011">
    <property type="protein sequence ID" value="GGC91063.1"/>
    <property type="molecule type" value="Genomic_DNA"/>
</dbReference>
<dbReference type="Pfam" id="PF00732">
    <property type="entry name" value="GMC_oxred_N"/>
    <property type="match status" value="1"/>
</dbReference>
<evidence type="ECO:0000256" key="7">
    <source>
        <dbReference type="ARBA" id="ARBA00023098"/>
    </source>
</evidence>
<reference evidence="19" key="2">
    <citation type="submission" date="2020-09" db="EMBL/GenBank/DDBJ databases">
        <authorList>
            <person name="Sun Q."/>
            <person name="Zhou Y."/>
        </authorList>
    </citation>
    <scope>NUCLEOTIDE SEQUENCE</scope>
    <source>
        <strain evidence="19">CGMCC 1.12919</strain>
    </source>
</reference>
<dbReference type="InterPro" id="IPR052542">
    <property type="entry name" value="Cholesterol_Oxidase"/>
</dbReference>
<comment type="cofactor">
    <cofactor evidence="1">
        <name>FAD</name>
        <dbReference type="ChEBI" id="CHEBI:57692"/>
    </cofactor>
</comment>
<dbReference type="InterPro" id="IPR007867">
    <property type="entry name" value="GMC_OxRtase_C"/>
</dbReference>
<dbReference type="RefSeq" id="WP_188612464.1">
    <property type="nucleotide sequence ID" value="NZ_BMGG01000011.1"/>
</dbReference>
<keyword evidence="8" id="KW-1207">Sterol metabolism</keyword>
<evidence type="ECO:0000256" key="11">
    <source>
        <dbReference type="ARBA" id="ARBA00038856"/>
    </source>
</evidence>
<dbReference type="EC" id="5.3.3.1" evidence="11"/>
<organism evidence="19 20">
    <name type="scientific">Chelatococcus reniformis</name>
    <dbReference type="NCBI Taxonomy" id="1494448"/>
    <lineage>
        <taxon>Bacteria</taxon>
        <taxon>Pseudomonadati</taxon>
        <taxon>Pseudomonadota</taxon>
        <taxon>Alphaproteobacteria</taxon>
        <taxon>Hyphomicrobiales</taxon>
        <taxon>Chelatococcaceae</taxon>
        <taxon>Chelatococcus</taxon>
    </lineage>
</organism>
<dbReference type="EC" id="1.1.3.6" evidence="13"/>
<dbReference type="Gene3D" id="3.40.50.1820">
    <property type="entry name" value="alpha/beta hydrolase"/>
    <property type="match status" value="1"/>
</dbReference>
<dbReference type="GO" id="GO:0004769">
    <property type="term" value="F:steroid Delta-isomerase activity"/>
    <property type="evidence" value="ECO:0007669"/>
    <property type="project" value="UniProtKB-EC"/>
</dbReference>
<dbReference type="SUPFAM" id="SSF51905">
    <property type="entry name" value="FAD/NAD(P)-binding domain"/>
    <property type="match status" value="1"/>
</dbReference>
<feature type="domain" description="PhoD-like phosphatase metallophosphatase" evidence="18">
    <location>
        <begin position="1568"/>
        <end position="1824"/>
    </location>
</feature>
<feature type="domain" description="Glucose-methanol-choline oxidoreductase N-terminal" evidence="16">
    <location>
        <begin position="40"/>
        <end position="308"/>
    </location>
</feature>
<proteinExistence type="inferred from homology"/>
<evidence type="ECO:0000256" key="9">
    <source>
        <dbReference type="ARBA" id="ARBA00023221"/>
    </source>
</evidence>
<gene>
    <name evidence="19" type="ORF">GCM10010994_56070</name>
</gene>
<dbReference type="CDD" id="cd07389">
    <property type="entry name" value="MPP_PhoD"/>
    <property type="match status" value="1"/>
</dbReference>
<dbReference type="InterPro" id="IPR000172">
    <property type="entry name" value="GMC_OxRdtase_N"/>
</dbReference>
<evidence type="ECO:0000259" key="16">
    <source>
        <dbReference type="Pfam" id="PF00732"/>
    </source>
</evidence>
<evidence type="ECO:0000256" key="15">
    <source>
        <dbReference type="ARBA" id="ARBA00049778"/>
    </source>
</evidence>
<keyword evidence="20" id="KW-1185">Reference proteome</keyword>
<dbReference type="InterPro" id="IPR038607">
    <property type="entry name" value="PhoD-like_sf"/>
</dbReference>
<sequence length="1916" mass="208795">MMRPELDRESHTAWVSQGFEQLVARVRSAPQVTHFDVLVIGSGYGGAVAAATFAGRHRDGVPIAVAVLERGKEYLPGSFPVGLGELPGHLRRDNQKEGLFDVRASGDVVTVVANGVGGGSLINAGVMDQPLPSVFAQGWPRALADVAGWQPYFDRAAELLGARIDGVPNTIADHPDGLPQKFRSIRDVAPDGRFRPAAITVAMSQSTSSGNVRLGKCVRCGDCATGCNFGAKNSLDVGLLVRAQQNGAEIFSGATVLSVEAEGAGWIVNAVYTNASLRKRDGEVLRIRAGKVVLAAGTLGSTEILMRSQAAGLAVSGTRLGRRASTNGDMLVADYATAASVDAVADEEVQPSLRAIGPTITGIIDLRDTAGVLIEEMAVPASLRLAFTELFAVVNTLHGLDEADRSKHIQGYPDADLYAAPGRRIGRSAIYAIMGDDGAAGTITLEGDVSVARDGIARMQFTGLPEDPVNDRRVEALADLTRGTGGRVIANPIWKLLPTGLNWLLAGQRGPLLTVHPLGGCVMADDGTAGVVDHLGRVFSTDASDAVHNGLVVLDGSVIPTALGINPALTISAVALRAAETLAQQWEFEPGLPARSGQVLVRPVFREVDVAMPPARTEVEIIERLVGPLRLSPKGAPTADYVVELTLRFRPKAVADLIPGRGGEPVLEVAGDQSSALARSEIRIFPQADWEMLEQTWDPPRLREQKLDAMAVFSAPLTGRLKVFERQERSALRRIFTAGTAWLLNRGLRDSYQAFVDGDGGPDPLSRLKSAIGIASCAGEIRALVYELTIGTPATDSRFVLEGDRIVGAKSFTYRRRANPWRQLMEVTLREFPGLEGRGARMLKLDVGFLARIGVPLIQITHQRDGVSALSDLASFLGYVLRLLLGLHIWSFRAPDNDGGAGEIVFRPPRELMVPGGGFVPAEIIPIDLDDEIPDLGAEPVKGRVVLTRYAQPVGGPAQRPVVMLHGYSAGGTTFAHHAVNPNLASYLWDAGRDVWIADLRTSPAHETAKAPWSFDQIARTDVRAVIERAAGASIDGKVDVIAHCMGTVVFSMAVLGDVSPPGKRLSKLIGRAAFTQVGPLVVFTPANIFRAYAVRYLLDFLPDAYEFRPPNPTLLDGLLDRVLATLPYSDEEYDIENPLWPAARTPWTRTRHRMDALYGRDFNVANMEPLMLRHIDEHFGPLNLKTVATTVHFARYAVMTDYKGQNTYVSRRQFRENWPFPTFSLHGGANGLSHVSTVDRMHKVLSDAGRIYLAPYVNWQAGHQDALIGTGRLDIFARIRSFLETDIPDRPNNEGGGKTAYPPWIGPIVTEERPDRATLVVRVGALPSHREAEAVAMLRIELVGDDIRRPDDAGRPWDLSYVLDHLAIYRSQELHDTGWDAFEAPLPTAMPGYDARHPGNALLVLLVYDESDELLAGIGAAKTTRDYFWADSQTRKVYRLEPTIPPSRESRPAHGFAYRQFTQMARAVCHALGMPTPKRRPAGPATAAAHRLTYRGLTQASRPMLEAAPGRTRVERSPMTMQFDQAGTGDTVGGLNEMDRDLMDGVIPYDPPFAPLPAPAPAGTRFSLASCQYPGGFFDAAVAYRSYERIVQRFEDDPGLAPRFMLFAGDQVYVDPTAGLYDPASKDSRFRLPYEAWLRQPNVRSALRRAPSFMLLDDHEIADNWEPVAVPDDPLNQMNKTHGVAMFAKYQRGIKDDIETFDFDGFPFFLLDTRTRRSHRRVGSLADATLFDEATMDRLKCWLSSAPGPKFIVSPVMLLPRHRRAVQRDRRLDPTNLSALYSDGWDGYPHTLREVLAFIAANRIERVVFLSGDEHRGYVATVDLFDSAGNRLVRAHSIHTAALYGPFPFANGVAEDVVASETIAIEHSSGHYSCVVDTVRPAPGDGATFFHVRKVGEDWLLDCEFGDGAVHTLTV</sequence>
<dbReference type="InterPro" id="IPR029058">
    <property type="entry name" value="AB_hydrolase_fold"/>
</dbReference>
<dbReference type="Gene3D" id="3.60.21.70">
    <property type="entry name" value="PhoD-like phosphatase"/>
    <property type="match status" value="1"/>
</dbReference>
<evidence type="ECO:0000313" key="20">
    <source>
        <dbReference type="Proteomes" id="UP000637002"/>
    </source>
</evidence>
<keyword evidence="3" id="KW-0153">Cholesterol metabolism</keyword>
<keyword evidence="9" id="KW-0753">Steroid metabolism</keyword>
<name>A0A916UWT1_9HYPH</name>
<reference evidence="19" key="1">
    <citation type="journal article" date="2014" name="Int. J. Syst. Evol. Microbiol.">
        <title>Complete genome sequence of Corynebacterium casei LMG S-19264T (=DSM 44701T), isolated from a smear-ripened cheese.</title>
        <authorList>
            <consortium name="US DOE Joint Genome Institute (JGI-PGF)"/>
            <person name="Walter F."/>
            <person name="Albersmeier A."/>
            <person name="Kalinowski J."/>
            <person name="Ruckert C."/>
        </authorList>
    </citation>
    <scope>NUCLEOTIDE SEQUENCE</scope>
    <source>
        <strain evidence="19">CGMCC 1.12919</strain>
    </source>
</reference>
<feature type="domain" description="Glucose-methanol-choline oxidoreductase C-terminal" evidence="17">
    <location>
        <begin position="514"/>
        <end position="575"/>
    </location>
</feature>
<dbReference type="Pfam" id="PF09423">
    <property type="entry name" value="PhoD"/>
    <property type="match status" value="1"/>
</dbReference>
<dbReference type="Gene3D" id="3.50.50.60">
    <property type="entry name" value="FAD/NAD(P)-binding domain"/>
    <property type="match status" value="3"/>
</dbReference>
<keyword evidence="7" id="KW-0443">Lipid metabolism</keyword>
<dbReference type="GO" id="GO:0016995">
    <property type="term" value="F:cholesterol oxidase activity"/>
    <property type="evidence" value="ECO:0007669"/>
    <property type="project" value="UniProtKB-EC"/>
</dbReference>
<evidence type="ECO:0000256" key="8">
    <source>
        <dbReference type="ARBA" id="ARBA00023166"/>
    </source>
</evidence>
<comment type="caution">
    <text evidence="19">The sequence shown here is derived from an EMBL/GenBank/DDBJ whole genome shotgun (WGS) entry which is preliminary data.</text>
</comment>
<evidence type="ECO:0000256" key="14">
    <source>
        <dbReference type="ARBA" id="ARBA00049744"/>
    </source>
</evidence>
<keyword evidence="4" id="KW-0285">Flavoprotein</keyword>
<evidence type="ECO:0000256" key="2">
    <source>
        <dbReference type="ARBA" id="ARBA00010790"/>
    </source>
</evidence>
<dbReference type="InterPro" id="IPR018946">
    <property type="entry name" value="PhoD-like_MPP"/>
</dbReference>
<comment type="pathway">
    <text evidence="12">Steroid metabolism; cholesterol degradation.</text>
</comment>
<evidence type="ECO:0000256" key="1">
    <source>
        <dbReference type="ARBA" id="ARBA00001974"/>
    </source>
</evidence>
<evidence type="ECO:0000256" key="12">
    <source>
        <dbReference type="ARBA" id="ARBA00049645"/>
    </source>
</evidence>
<evidence type="ECO:0000256" key="6">
    <source>
        <dbReference type="ARBA" id="ARBA00023002"/>
    </source>
</evidence>
<dbReference type="Proteomes" id="UP000637002">
    <property type="component" value="Unassembled WGS sequence"/>
</dbReference>
<dbReference type="Pfam" id="PF05199">
    <property type="entry name" value="GMC_oxred_C"/>
    <property type="match status" value="1"/>
</dbReference>
<evidence type="ECO:0000256" key="5">
    <source>
        <dbReference type="ARBA" id="ARBA00022827"/>
    </source>
</evidence>
<keyword evidence="5" id="KW-0274">FAD</keyword>
<evidence type="ECO:0000313" key="19">
    <source>
        <dbReference type="EMBL" id="GGC91063.1"/>
    </source>
</evidence>
<evidence type="ECO:0000256" key="4">
    <source>
        <dbReference type="ARBA" id="ARBA00022630"/>
    </source>
</evidence>
<evidence type="ECO:0000259" key="18">
    <source>
        <dbReference type="Pfam" id="PF09423"/>
    </source>
</evidence>
<dbReference type="PANTHER" id="PTHR47470">
    <property type="entry name" value="CHOLESTEROL OXIDASE"/>
    <property type="match status" value="1"/>
</dbReference>
<evidence type="ECO:0000256" key="13">
    <source>
        <dbReference type="ARBA" id="ARBA00049723"/>
    </source>
</evidence>
<dbReference type="InterPro" id="IPR029052">
    <property type="entry name" value="Metallo-depent_PP-like"/>
</dbReference>
<accession>A0A916UWT1</accession>
<comment type="similarity">
    <text evidence="2">Belongs to the GMC oxidoreductase family.</text>
</comment>
<dbReference type="GO" id="GO:0008203">
    <property type="term" value="P:cholesterol metabolic process"/>
    <property type="evidence" value="ECO:0007669"/>
    <property type="project" value="UniProtKB-KW"/>
</dbReference>
<dbReference type="PANTHER" id="PTHR47470:SF1">
    <property type="entry name" value="FAD-DEPENDENT OXIDOREDUCTASE 2 FAD BINDING DOMAIN-CONTAINING PROTEIN"/>
    <property type="match status" value="1"/>
</dbReference>
<keyword evidence="10" id="KW-0413">Isomerase</keyword>
<protein>
    <recommendedName>
        <fullName evidence="14">Cholesterol oxidase</fullName>
        <ecNumber evidence="13">1.1.3.6</ecNumber>
        <ecNumber evidence="11">5.3.3.1</ecNumber>
    </recommendedName>
    <alternativeName>
        <fullName evidence="15">Cholesterol isomerase</fullName>
    </alternativeName>
</protein>
<keyword evidence="6" id="KW-0560">Oxidoreductase</keyword>
<dbReference type="SUPFAM" id="SSF56300">
    <property type="entry name" value="Metallo-dependent phosphatases"/>
    <property type="match status" value="1"/>
</dbReference>
<evidence type="ECO:0000259" key="17">
    <source>
        <dbReference type="Pfam" id="PF05199"/>
    </source>
</evidence>
<evidence type="ECO:0000256" key="3">
    <source>
        <dbReference type="ARBA" id="ARBA00022548"/>
    </source>
</evidence>
<evidence type="ECO:0000256" key="10">
    <source>
        <dbReference type="ARBA" id="ARBA00023235"/>
    </source>
</evidence>
<dbReference type="GO" id="GO:0050660">
    <property type="term" value="F:flavin adenine dinucleotide binding"/>
    <property type="evidence" value="ECO:0007669"/>
    <property type="project" value="InterPro"/>
</dbReference>
<dbReference type="SUPFAM" id="SSF53474">
    <property type="entry name" value="alpha/beta-Hydrolases"/>
    <property type="match status" value="1"/>
</dbReference>
<dbReference type="InterPro" id="IPR036188">
    <property type="entry name" value="FAD/NAD-bd_sf"/>
</dbReference>